<evidence type="ECO:0000259" key="1">
    <source>
        <dbReference type="Pfam" id="PF00266"/>
    </source>
</evidence>
<evidence type="ECO:0000313" key="2">
    <source>
        <dbReference type="EMBL" id="KAA8883839.1"/>
    </source>
</evidence>
<proteinExistence type="predicted"/>
<protein>
    <submittedName>
        <fullName evidence="2">Aminotransferase class V-fold PLP-dependent enzyme</fullName>
    </submittedName>
</protein>
<gene>
    <name evidence="2" type="ORF">F3087_36875</name>
</gene>
<dbReference type="Gene3D" id="3.40.640.10">
    <property type="entry name" value="Type I PLP-dependent aspartate aminotransferase-like (Major domain)"/>
    <property type="match status" value="1"/>
</dbReference>
<keyword evidence="2" id="KW-0032">Aminotransferase</keyword>
<sequence>MNAPTPLRSLRAEFPVLETCVYLNSNSTGALPRGVQQVLDRYWDTMRAWRDDAWGGWLDELAAYIRTLSEFLGAPTGTVVTDTNLTTLLGRLATCFDFRGERTQVLTTDSEFPTVPFLWQGFARYGAERVVVDFDTDAVVSAIDERTLLVCVAHGTYTTGALLDLERIVERAHEMGALVIADTFQTVGVVPLDVRALGIDFVLGGAGKWMCGAHTAFLYARKELLPTLRPAATGWFAGRDPLSFRPAEDWAPDAQRLAGGTPIPLTAMISRVGLELLAAVGTQSIREHSLRCTDRILTRAADAGIPVRTPRAVRQRGGVVCLAFPGDETVRKRLAARGLVCSWREGMRVAPHAYNTLDEVDAFMDAVIAERTALRG</sequence>
<dbReference type="PANTHER" id="PTHR43586">
    <property type="entry name" value="CYSTEINE DESULFURASE"/>
    <property type="match status" value="1"/>
</dbReference>
<accession>A0A5N0E603</accession>
<dbReference type="Gene3D" id="3.90.1150.10">
    <property type="entry name" value="Aspartate Aminotransferase, domain 1"/>
    <property type="match status" value="1"/>
</dbReference>
<dbReference type="InterPro" id="IPR015422">
    <property type="entry name" value="PyrdxlP-dep_Trfase_small"/>
</dbReference>
<keyword evidence="2" id="KW-0808">Transferase</keyword>
<organism evidence="2 3">
    <name type="scientific">Nocardia colli</name>
    <dbReference type="NCBI Taxonomy" id="2545717"/>
    <lineage>
        <taxon>Bacteria</taxon>
        <taxon>Bacillati</taxon>
        <taxon>Actinomycetota</taxon>
        <taxon>Actinomycetes</taxon>
        <taxon>Mycobacteriales</taxon>
        <taxon>Nocardiaceae</taxon>
        <taxon>Nocardia</taxon>
    </lineage>
</organism>
<dbReference type="InterPro" id="IPR015421">
    <property type="entry name" value="PyrdxlP-dep_Trfase_major"/>
</dbReference>
<dbReference type="Pfam" id="PF00266">
    <property type="entry name" value="Aminotran_5"/>
    <property type="match status" value="1"/>
</dbReference>
<dbReference type="SUPFAM" id="SSF53383">
    <property type="entry name" value="PLP-dependent transferases"/>
    <property type="match status" value="1"/>
</dbReference>
<reference evidence="2 3" key="1">
    <citation type="submission" date="2019-09" db="EMBL/GenBank/DDBJ databases">
        <authorList>
            <person name="Wang X."/>
        </authorList>
    </citation>
    <scope>NUCLEOTIDE SEQUENCE [LARGE SCALE GENOMIC DNA]</scope>
    <source>
        <strain evidence="2 3">CICC 11023</strain>
    </source>
</reference>
<name>A0A5N0E603_9NOCA</name>
<dbReference type="AlphaFoldDB" id="A0A5N0E603"/>
<dbReference type="InterPro" id="IPR015424">
    <property type="entry name" value="PyrdxlP-dep_Trfase"/>
</dbReference>
<dbReference type="RefSeq" id="WP_150406767.1">
    <property type="nucleotide sequence ID" value="NZ_VXLC01000025.1"/>
</dbReference>
<evidence type="ECO:0000313" key="3">
    <source>
        <dbReference type="Proteomes" id="UP000323876"/>
    </source>
</evidence>
<dbReference type="PANTHER" id="PTHR43586:SF15">
    <property type="entry name" value="BLR3095 PROTEIN"/>
    <property type="match status" value="1"/>
</dbReference>
<keyword evidence="3" id="KW-1185">Reference proteome</keyword>
<feature type="domain" description="Aminotransferase class V" evidence="1">
    <location>
        <begin position="68"/>
        <end position="326"/>
    </location>
</feature>
<dbReference type="GO" id="GO:0008483">
    <property type="term" value="F:transaminase activity"/>
    <property type="evidence" value="ECO:0007669"/>
    <property type="project" value="UniProtKB-KW"/>
</dbReference>
<dbReference type="OrthoDB" id="9808002at2"/>
<comment type="caution">
    <text evidence="2">The sequence shown here is derived from an EMBL/GenBank/DDBJ whole genome shotgun (WGS) entry which is preliminary data.</text>
</comment>
<dbReference type="EMBL" id="VXLC01000025">
    <property type="protein sequence ID" value="KAA8883839.1"/>
    <property type="molecule type" value="Genomic_DNA"/>
</dbReference>
<dbReference type="Proteomes" id="UP000323876">
    <property type="component" value="Unassembled WGS sequence"/>
</dbReference>
<dbReference type="InterPro" id="IPR000192">
    <property type="entry name" value="Aminotrans_V_dom"/>
</dbReference>